<dbReference type="GO" id="GO:0003725">
    <property type="term" value="F:double-stranded RNA binding"/>
    <property type="evidence" value="ECO:0007669"/>
    <property type="project" value="TreeGrafter"/>
</dbReference>
<dbReference type="Pfam" id="PF02137">
    <property type="entry name" value="A_deamin"/>
    <property type="match status" value="1"/>
</dbReference>
<dbReference type="PANTHER" id="PTHR10910:SF62">
    <property type="entry name" value="AT07585P-RELATED"/>
    <property type="match status" value="1"/>
</dbReference>
<feature type="region of interest" description="Disordered" evidence="2">
    <location>
        <begin position="231"/>
        <end position="252"/>
    </location>
</feature>
<feature type="domain" description="A to I editase" evidence="4">
    <location>
        <begin position="302"/>
        <end position="629"/>
    </location>
</feature>
<accession>A0A8J2WH80</accession>
<dbReference type="GO" id="GO:0005737">
    <property type="term" value="C:cytoplasm"/>
    <property type="evidence" value="ECO:0007669"/>
    <property type="project" value="TreeGrafter"/>
</dbReference>
<dbReference type="SMART" id="SM00552">
    <property type="entry name" value="ADEAMc"/>
    <property type="match status" value="1"/>
</dbReference>
<dbReference type="SUPFAM" id="SSF54768">
    <property type="entry name" value="dsRNA-binding domain-like"/>
    <property type="match status" value="2"/>
</dbReference>
<feature type="region of interest" description="Disordered" evidence="2">
    <location>
        <begin position="1"/>
        <end position="36"/>
    </location>
</feature>
<dbReference type="PROSITE" id="PS50137">
    <property type="entry name" value="DS_RBD"/>
    <property type="match status" value="2"/>
</dbReference>
<dbReference type="GO" id="GO:0003726">
    <property type="term" value="F:double-stranded RNA adenosine deaminase activity"/>
    <property type="evidence" value="ECO:0007669"/>
    <property type="project" value="TreeGrafter"/>
</dbReference>
<evidence type="ECO:0000256" key="1">
    <source>
        <dbReference type="PROSITE-ProRule" id="PRU00266"/>
    </source>
</evidence>
<organism evidence="5 6">
    <name type="scientific">Daphnia galeata</name>
    <dbReference type="NCBI Taxonomy" id="27404"/>
    <lineage>
        <taxon>Eukaryota</taxon>
        <taxon>Metazoa</taxon>
        <taxon>Ecdysozoa</taxon>
        <taxon>Arthropoda</taxon>
        <taxon>Crustacea</taxon>
        <taxon>Branchiopoda</taxon>
        <taxon>Diplostraca</taxon>
        <taxon>Cladocera</taxon>
        <taxon>Anomopoda</taxon>
        <taxon>Daphniidae</taxon>
        <taxon>Daphnia</taxon>
    </lineage>
</organism>
<feature type="domain" description="DRBM" evidence="3">
    <location>
        <begin position="172"/>
        <end position="231"/>
    </location>
</feature>
<dbReference type="Proteomes" id="UP000789390">
    <property type="component" value="Unassembled WGS sequence"/>
</dbReference>
<dbReference type="Gene3D" id="3.30.160.20">
    <property type="match status" value="2"/>
</dbReference>
<dbReference type="GO" id="GO:0005730">
    <property type="term" value="C:nucleolus"/>
    <property type="evidence" value="ECO:0007669"/>
    <property type="project" value="TreeGrafter"/>
</dbReference>
<feature type="compositionally biased region" description="Polar residues" evidence="2">
    <location>
        <begin position="1"/>
        <end position="17"/>
    </location>
</feature>
<sequence length="925" mass="103089">MDVATTGVSRPWNNSKMSSKHDDGPPKKKRKKSTETVVVGQKNPVMVLNEIKPNIVYDISTSGPPHARIFSASVTYNGKTYSAEDTTKKKAKIKVAQMILLCSVQLKDPSVKAPLMEDVMGGAVDFSQDLSEVACSSEEFYSFETAVTDKVKALPMSTTNNPEQAKNNPVFYLNRLKPGIKIDIVKEEGTPHLPIYTARVVIDDQTFEGTGSNKKQAKNEAAQMALEKAFGLERINPPKPPSTSTSSDKPTEAEFGDFIARQIESTYEEMMKDEQPSLCRYKVLAGVVMTKGPTADGATVICVTTGSKCINGGQLSMEGEALNDCHAEVLARRGLVSYLYDQLNSFNSNPSDSIFESSNGSRNLKLKNNVLFHLYVSSAPCGDARIFTLNESLASPLEDLHPNRQGRGALRTKIESGEGTVPVNESAIQTWDGILQGERLLTMSCSDKLARWNVVGVQGSLLSNLIDPIYFHTIVVGSLFHQVHLRRALIGRIEHLQGLPSPFFFSRPVLSTITTPPDRLPAKSPKNSVIWIHGWPEHEVVDISKGKLLDGSPSRLSKRHFFYRFTALASSNPEFKSLLQNHVRNGNVSYISLKKAAQAFGEAKEMFQSSFMIARLGQWVKKPLEQDSFEVPFLASQLPDSRAPRQIPVPCSQLQKLSNLAQLELVKDSKDLKTSKEKAAAFKTKRKHMQFVKKADNFQRSLNDLCEGVTNCFEAQSEQVAIVLGTSIFNQREIFILDWSCWPTKQLCQTNTRDKKDFQKNLAHFFRVLVTTENLFSILQTVRPSNLHVLCQTESLAPTGCIPRLNFKPSTRVPQITLRILPKSQIPLNLFSNNYYDHEYEDYAVDPQSHRTVSRRLVFSSPAPANRKIRANDCSLLDISGVGRLEDDSDKSCNGETISENLPNRCWFQIQSSLTGFLETFIMNS</sequence>
<evidence type="ECO:0000313" key="6">
    <source>
        <dbReference type="Proteomes" id="UP000789390"/>
    </source>
</evidence>
<dbReference type="GO" id="GO:0006382">
    <property type="term" value="P:adenosine to inosine editing"/>
    <property type="evidence" value="ECO:0007669"/>
    <property type="project" value="TreeGrafter"/>
</dbReference>
<gene>
    <name evidence="5" type="ORF">DGAL_LOCUS3820</name>
</gene>
<dbReference type="AlphaFoldDB" id="A0A8J2WH80"/>
<dbReference type="InterPro" id="IPR053729">
    <property type="entry name" value="MAD2L1BP_domain_sf"/>
</dbReference>
<evidence type="ECO:0000313" key="5">
    <source>
        <dbReference type="EMBL" id="CAH0101488.1"/>
    </source>
</evidence>
<reference evidence="5" key="1">
    <citation type="submission" date="2021-11" db="EMBL/GenBank/DDBJ databases">
        <authorList>
            <person name="Schell T."/>
        </authorList>
    </citation>
    <scope>NUCLEOTIDE SEQUENCE</scope>
    <source>
        <strain evidence="5">M5</strain>
    </source>
</reference>
<proteinExistence type="predicted"/>
<keyword evidence="6" id="KW-1185">Reference proteome</keyword>
<dbReference type="InterPro" id="IPR014720">
    <property type="entry name" value="dsRBD_dom"/>
</dbReference>
<protein>
    <submittedName>
        <fullName evidence="5">Uncharacterized protein</fullName>
    </submittedName>
</protein>
<evidence type="ECO:0000256" key="2">
    <source>
        <dbReference type="SAM" id="MobiDB-lite"/>
    </source>
</evidence>
<dbReference type="Gene3D" id="3.30.900.20">
    <property type="match status" value="1"/>
</dbReference>
<comment type="caution">
    <text evidence="5">The sequence shown here is derived from an EMBL/GenBank/DDBJ whole genome shotgun (WGS) entry which is preliminary data.</text>
</comment>
<dbReference type="GO" id="GO:0006396">
    <property type="term" value="P:RNA processing"/>
    <property type="evidence" value="ECO:0007669"/>
    <property type="project" value="InterPro"/>
</dbReference>
<dbReference type="EMBL" id="CAKKLH010000057">
    <property type="protein sequence ID" value="CAH0101488.1"/>
    <property type="molecule type" value="Genomic_DNA"/>
</dbReference>
<dbReference type="PANTHER" id="PTHR10910">
    <property type="entry name" value="EUKARYOTE SPECIFIC DSRNA BINDING PROTEIN"/>
    <property type="match status" value="1"/>
</dbReference>
<name>A0A8J2WH80_9CRUS</name>
<dbReference type="InterPro" id="IPR002466">
    <property type="entry name" value="A_deamin"/>
</dbReference>
<dbReference type="PROSITE" id="PS50141">
    <property type="entry name" value="A_DEAMIN_EDITASE"/>
    <property type="match status" value="1"/>
</dbReference>
<dbReference type="Pfam" id="PF00035">
    <property type="entry name" value="dsrm"/>
    <property type="match status" value="2"/>
</dbReference>
<dbReference type="OrthoDB" id="10268011at2759"/>
<evidence type="ECO:0000259" key="4">
    <source>
        <dbReference type="PROSITE" id="PS50141"/>
    </source>
</evidence>
<evidence type="ECO:0000259" key="3">
    <source>
        <dbReference type="PROSITE" id="PS50137"/>
    </source>
</evidence>
<feature type="domain" description="DRBM" evidence="3">
    <location>
        <begin position="43"/>
        <end position="100"/>
    </location>
</feature>
<keyword evidence="1" id="KW-0694">RNA-binding</keyword>
<dbReference type="SMART" id="SM00358">
    <property type="entry name" value="DSRM"/>
    <property type="match status" value="2"/>
</dbReference>
<dbReference type="GO" id="GO:0008251">
    <property type="term" value="F:tRNA-specific adenosine deaminase activity"/>
    <property type="evidence" value="ECO:0007669"/>
    <property type="project" value="TreeGrafter"/>
</dbReference>